<dbReference type="InterPro" id="IPR002048">
    <property type="entry name" value="EF_hand_dom"/>
</dbReference>
<dbReference type="SUPFAM" id="SSF47473">
    <property type="entry name" value="EF-hand"/>
    <property type="match status" value="1"/>
</dbReference>
<dbReference type="GO" id="GO:0016460">
    <property type="term" value="C:myosin II complex"/>
    <property type="evidence" value="ECO:0007669"/>
    <property type="project" value="TreeGrafter"/>
</dbReference>
<dbReference type="PROSITE" id="PS50222">
    <property type="entry name" value="EF_HAND_2"/>
    <property type="match status" value="4"/>
</dbReference>
<dbReference type="SMART" id="SM00054">
    <property type="entry name" value="EFh"/>
    <property type="match status" value="4"/>
</dbReference>
<organism evidence="5 6">
    <name type="scientific">Mollisia scopiformis</name>
    <name type="common">Conifer needle endophyte fungus</name>
    <name type="synonym">Phialocephala scopiformis</name>
    <dbReference type="NCBI Taxonomy" id="149040"/>
    <lineage>
        <taxon>Eukaryota</taxon>
        <taxon>Fungi</taxon>
        <taxon>Dikarya</taxon>
        <taxon>Ascomycota</taxon>
        <taxon>Pezizomycotina</taxon>
        <taxon>Leotiomycetes</taxon>
        <taxon>Helotiales</taxon>
        <taxon>Mollisiaceae</taxon>
        <taxon>Mollisia</taxon>
    </lineage>
</organism>
<evidence type="ECO:0000313" key="5">
    <source>
        <dbReference type="EMBL" id="KUJ20159.1"/>
    </source>
</evidence>
<evidence type="ECO:0000256" key="1">
    <source>
        <dbReference type="ARBA" id="ARBA00020786"/>
    </source>
</evidence>
<evidence type="ECO:0000313" key="6">
    <source>
        <dbReference type="Proteomes" id="UP000070700"/>
    </source>
</evidence>
<dbReference type="InParanoid" id="A0A194XJ56"/>
<dbReference type="STRING" id="149040.A0A194XJ56"/>
<feature type="domain" description="EF-hand" evidence="4">
    <location>
        <begin position="92"/>
        <end position="127"/>
    </location>
</feature>
<dbReference type="InterPro" id="IPR018247">
    <property type="entry name" value="EF_Hand_1_Ca_BS"/>
</dbReference>
<dbReference type="PROSITE" id="PS00018">
    <property type="entry name" value="EF_HAND_1"/>
    <property type="match status" value="2"/>
</dbReference>
<dbReference type="Gene3D" id="1.10.238.10">
    <property type="entry name" value="EF-hand"/>
    <property type="match status" value="2"/>
</dbReference>
<dbReference type="PRINTS" id="PR00450">
    <property type="entry name" value="RECOVERIN"/>
</dbReference>
<dbReference type="Proteomes" id="UP000070700">
    <property type="component" value="Unassembled WGS sequence"/>
</dbReference>
<dbReference type="FunFam" id="1.10.238.10:FF:000527">
    <property type="entry name" value="Calmodulin-3"/>
    <property type="match status" value="1"/>
</dbReference>
<name>A0A194XJ56_MOLSC</name>
<dbReference type="GeneID" id="28831647"/>
<evidence type="ECO:0000256" key="2">
    <source>
        <dbReference type="ARBA" id="ARBA00022737"/>
    </source>
</evidence>
<gene>
    <name evidence="5" type="ORF">LY89DRAFT_773003</name>
</gene>
<dbReference type="KEGG" id="psco:LY89DRAFT_773003"/>
<evidence type="ECO:0000259" key="4">
    <source>
        <dbReference type="PROSITE" id="PS50222"/>
    </source>
</evidence>
<dbReference type="PANTHER" id="PTHR23048">
    <property type="entry name" value="MYOSIN LIGHT CHAIN 1, 3"/>
    <property type="match status" value="1"/>
</dbReference>
<keyword evidence="6" id="KW-1185">Reference proteome</keyword>
<dbReference type="InterPro" id="IPR011992">
    <property type="entry name" value="EF-hand-dom_pair"/>
</dbReference>
<proteinExistence type="predicted"/>
<feature type="domain" description="EF-hand" evidence="4">
    <location>
        <begin position="19"/>
        <end position="54"/>
    </location>
</feature>
<dbReference type="RefSeq" id="XP_018074514.1">
    <property type="nucleotide sequence ID" value="XM_018221921.1"/>
</dbReference>
<reference evidence="5 6" key="1">
    <citation type="submission" date="2015-10" db="EMBL/GenBank/DDBJ databases">
        <title>Full genome of DAOMC 229536 Phialocephala scopiformis, a fungal endophyte of spruce producing the potent anti-insectan compound rugulosin.</title>
        <authorList>
            <consortium name="DOE Joint Genome Institute"/>
            <person name="Walker A.K."/>
            <person name="Frasz S.L."/>
            <person name="Seifert K.A."/>
            <person name="Miller J.D."/>
            <person name="Mondo S.J."/>
            <person name="Labutti K."/>
            <person name="Lipzen A."/>
            <person name="Dockter R."/>
            <person name="Kennedy M."/>
            <person name="Grigoriev I.V."/>
            <person name="Spatafora J.W."/>
        </authorList>
    </citation>
    <scope>NUCLEOTIDE SEQUENCE [LARGE SCALE GENOMIC DNA]</scope>
    <source>
        <strain evidence="5 6">CBS 120377</strain>
    </source>
</reference>
<feature type="domain" description="EF-hand" evidence="4">
    <location>
        <begin position="55"/>
        <end position="90"/>
    </location>
</feature>
<dbReference type="PANTHER" id="PTHR23048:SF0">
    <property type="entry name" value="CALMODULIN LIKE 3"/>
    <property type="match status" value="1"/>
</dbReference>
<accession>A0A194XJ56</accession>
<dbReference type="InterPro" id="IPR050230">
    <property type="entry name" value="CALM/Myosin/TropC-like"/>
</dbReference>
<dbReference type="Pfam" id="PF13499">
    <property type="entry name" value="EF-hand_7"/>
    <property type="match status" value="2"/>
</dbReference>
<dbReference type="GO" id="GO:0005509">
    <property type="term" value="F:calcium ion binding"/>
    <property type="evidence" value="ECO:0007669"/>
    <property type="project" value="InterPro"/>
</dbReference>
<feature type="domain" description="EF-hand" evidence="4">
    <location>
        <begin position="128"/>
        <end position="160"/>
    </location>
</feature>
<dbReference type="OrthoDB" id="343296at2759"/>
<dbReference type="AlphaFoldDB" id="A0A194XJ56"/>
<evidence type="ECO:0000256" key="3">
    <source>
        <dbReference type="ARBA" id="ARBA00022837"/>
    </source>
</evidence>
<dbReference type="CDD" id="cd00051">
    <property type="entry name" value="EFh"/>
    <property type="match status" value="1"/>
</dbReference>
<keyword evidence="3" id="KW-0106">Calcium</keyword>
<dbReference type="EMBL" id="KQ947410">
    <property type="protein sequence ID" value="KUJ20159.1"/>
    <property type="molecule type" value="Genomic_DNA"/>
</dbReference>
<protein>
    <recommendedName>
        <fullName evidence="1">Calmodulin</fullName>
    </recommendedName>
</protein>
<sequence>MGNSLTVDQMAKIKAFTREQVEEFKRVFTLVDKNNDGNITTTSLGSVMRSLGQTPTDAELLDIINEADTDHDGTIDFPEFLAMMATKSKAVDTEAEIRAAFTVFDRNGDGVISAAELREVMASIGEKLTDAEVEEIVREVDRDGDGGIDFEEFLQVLNRT</sequence>
<keyword evidence="2" id="KW-0677">Repeat</keyword>